<keyword evidence="2" id="KW-0378">Hydrolase</keyword>
<dbReference type="RefSeq" id="WP_320499130.1">
    <property type="nucleotide sequence ID" value="NZ_JAXCLX010000001.1"/>
</dbReference>
<dbReference type="InterPro" id="IPR036627">
    <property type="entry name" value="CobW-likC_sf"/>
</dbReference>
<evidence type="ECO:0000259" key="7">
    <source>
        <dbReference type="SMART" id="SM00833"/>
    </source>
</evidence>
<evidence type="ECO:0000256" key="6">
    <source>
        <dbReference type="ARBA" id="ARBA00049117"/>
    </source>
</evidence>
<comment type="similarity">
    <text evidence="4">Belongs to the SIMIBI class G3E GTPase family. ZNG1 subfamily.</text>
</comment>
<keyword evidence="3" id="KW-0143">Chaperone</keyword>
<comment type="function">
    <text evidence="5">Zinc chaperone that directly transfers zinc cofactor to target proteins, thereby activating them. Zinc is transferred from the CXCC motif in the GTPase domain to the zinc binding site in target proteins in a process requiring GTP hydrolysis.</text>
</comment>
<dbReference type="InterPro" id="IPR051316">
    <property type="entry name" value="Zinc-reg_GTPase_activator"/>
</dbReference>
<evidence type="ECO:0000256" key="3">
    <source>
        <dbReference type="ARBA" id="ARBA00023186"/>
    </source>
</evidence>
<dbReference type="InterPro" id="IPR027417">
    <property type="entry name" value="P-loop_NTPase"/>
</dbReference>
<gene>
    <name evidence="8" type="ORF">SMD31_02600</name>
</gene>
<evidence type="ECO:0000256" key="1">
    <source>
        <dbReference type="ARBA" id="ARBA00022741"/>
    </source>
</evidence>
<evidence type="ECO:0000313" key="8">
    <source>
        <dbReference type="EMBL" id="MDY0870788.1"/>
    </source>
</evidence>
<comment type="caution">
    <text evidence="8">The sequence shown here is derived from an EMBL/GenBank/DDBJ whole genome shotgun (WGS) entry which is preliminary data.</text>
</comment>
<evidence type="ECO:0000256" key="4">
    <source>
        <dbReference type="ARBA" id="ARBA00034320"/>
    </source>
</evidence>
<dbReference type="InterPro" id="IPR003495">
    <property type="entry name" value="CobW/HypB/UreG_nucleotide-bd"/>
</dbReference>
<dbReference type="Gene3D" id="3.30.1220.10">
    <property type="entry name" value="CobW-like, C-terminal domain"/>
    <property type="match status" value="1"/>
</dbReference>
<dbReference type="SUPFAM" id="SSF90002">
    <property type="entry name" value="Hypothetical protein YjiA, C-terminal domain"/>
    <property type="match status" value="1"/>
</dbReference>
<sequence length="369" mass="40633">MAEAQVNQPPLERLPVSVITGFLGSGKTTLLKHLLAHPDMGETAVIINEFGEVGLDHLLVEKADDDTILLESGCLCCTIRGDLIDAMRSLYKRRVKGEVPPFKRVVIETTGLADPAPILHTLMQDPVLTAVYRLDGVIATVDAVNGESQMDRQMESVKQAAVADRLLLTKSDLSAPEKLAALEARLYRLNPAAPIQRIVNGAALPASLFNAGLYDPETKSLDVQRWLKEEAYAERDAHAHDYGHDHHDHEHHDHDHGHGLDVNRHDAHISAFCLTRDAPIDWQKFCAWVDMLTATRGPDLLRIKGVLNVVGETAPVAIHGVQHLFHPPVLLPAWVGDDRRSKLVFITRDIDRAFLTESLAAFLDDAGPA</sequence>
<protein>
    <submittedName>
        <fullName evidence="8">GTP-binding protein</fullName>
    </submittedName>
</protein>
<dbReference type="Pfam" id="PF02492">
    <property type="entry name" value="cobW"/>
    <property type="match status" value="1"/>
</dbReference>
<feature type="domain" description="CobW C-terminal" evidence="7">
    <location>
        <begin position="269"/>
        <end position="363"/>
    </location>
</feature>
<accession>A0ABU5DTX6</accession>
<dbReference type="PANTHER" id="PTHR13748">
    <property type="entry name" value="COBW-RELATED"/>
    <property type="match status" value="1"/>
</dbReference>
<keyword evidence="9" id="KW-1185">Reference proteome</keyword>
<evidence type="ECO:0000256" key="2">
    <source>
        <dbReference type="ARBA" id="ARBA00022801"/>
    </source>
</evidence>
<dbReference type="Pfam" id="PF07683">
    <property type="entry name" value="CobW_C"/>
    <property type="match status" value="1"/>
</dbReference>
<dbReference type="PANTHER" id="PTHR13748:SF62">
    <property type="entry name" value="COBW DOMAIN-CONTAINING PROTEIN"/>
    <property type="match status" value="1"/>
</dbReference>
<dbReference type="Gene3D" id="3.40.50.300">
    <property type="entry name" value="P-loop containing nucleotide triphosphate hydrolases"/>
    <property type="match status" value="1"/>
</dbReference>
<dbReference type="SMART" id="SM00833">
    <property type="entry name" value="CobW_C"/>
    <property type="match status" value="1"/>
</dbReference>
<comment type="catalytic activity">
    <reaction evidence="6">
        <text>GTP + H2O = GDP + phosphate + H(+)</text>
        <dbReference type="Rhea" id="RHEA:19669"/>
        <dbReference type="ChEBI" id="CHEBI:15377"/>
        <dbReference type="ChEBI" id="CHEBI:15378"/>
        <dbReference type="ChEBI" id="CHEBI:37565"/>
        <dbReference type="ChEBI" id="CHEBI:43474"/>
        <dbReference type="ChEBI" id="CHEBI:58189"/>
    </reaction>
    <physiologicalReaction direction="left-to-right" evidence="6">
        <dbReference type="Rhea" id="RHEA:19670"/>
    </physiologicalReaction>
</comment>
<dbReference type="InterPro" id="IPR011629">
    <property type="entry name" value="CobW-like_C"/>
</dbReference>
<dbReference type="CDD" id="cd03112">
    <property type="entry name" value="CobW-like"/>
    <property type="match status" value="1"/>
</dbReference>
<evidence type="ECO:0000256" key="5">
    <source>
        <dbReference type="ARBA" id="ARBA00045658"/>
    </source>
</evidence>
<keyword evidence="1" id="KW-0547">Nucleotide-binding</keyword>
<dbReference type="SUPFAM" id="SSF52540">
    <property type="entry name" value="P-loop containing nucleoside triphosphate hydrolases"/>
    <property type="match status" value="1"/>
</dbReference>
<dbReference type="EMBL" id="JAXCLX010000001">
    <property type="protein sequence ID" value="MDY0870788.1"/>
    <property type="molecule type" value="Genomic_DNA"/>
</dbReference>
<reference evidence="8 9" key="1">
    <citation type="journal article" date="2013" name="Antonie Van Leeuwenhoek">
        <title>Dongia rigui sp. nov., isolated from freshwater of a large wetland in Korea.</title>
        <authorList>
            <person name="Baik K.S."/>
            <person name="Hwang Y.M."/>
            <person name="Choi J.S."/>
            <person name="Kwon J."/>
            <person name="Seong C.N."/>
        </authorList>
    </citation>
    <scope>NUCLEOTIDE SEQUENCE [LARGE SCALE GENOMIC DNA]</scope>
    <source>
        <strain evidence="8 9">04SU4-P</strain>
    </source>
</reference>
<evidence type="ECO:0000313" key="9">
    <source>
        <dbReference type="Proteomes" id="UP001271769"/>
    </source>
</evidence>
<name>A0ABU5DTX6_9PROT</name>
<organism evidence="8 9">
    <name type="scientific">Dongia rigui</name>
    <dbReference type="NCBI Taxonomy" id="940149"/>
    <lineage>
        <taxon>Bacteria</taxon>
        <taxon>Pseudomonadati</taxon>
        <taxon>Pseudomonadota</taxon>
        <taxon>Alphaproteobacteria</taxon>
        <taxon>Rhodospirillales</taxon>
        <taxon>Dongiaceae</taxon>
        <taxon>Dongia</taxon>
    </lineage>
</organism>
<proteinExistence type="inferred from homology"/>
<dbReference type="Proteomes" id="UP001271769">
    <property type="component" value="Unassembled WGS sequence"/>
</dbReference>